<sequence>MDYEIKKDTIKKTLKLKKMTYADLMFKMQENGYEISEISLKKWLQEKSNIRPSIDSIVAMAKALGLRFDEITQINEQTNNAIFGGLLGVKKVPIVGFASCGSPIISDYNADEGIYLSAQTYTPNLYAIRACGDSMMPEISDGDIVVCNPNADILDGDLVHYTLFGESAIKVFIRSKTNILKLVPLNQSPHFTTLNITQDDTDMLDNFKMAKVVQIIKININNRQERLKILNFK</sequence>
<dbReference type="Gene3D" id="2.10.109.10">
    <property type="entry name" value="Umud Fragment, subunit A"/>
    <property type="match status" value="1"/>
</dbReference>
<comment type="caution">
    <text evidence="5">The sequence shown here is derived from an EMBL/GenBank/DDBJ whole genome shotgun (WGS) entry which is preliminary data.</text>
</comment>
<evidence type="ECO:0000313" key="5">
    <source>
        <dbReference type="EMBL" id="MDL0090046.1"/>
    </source>
</evidence>
<dbReference type="InterPro" id="IPR015927">
    <property type="entry name" value="Peptidase_S24_S26A/B/C"/>
</dbReference>
<protein>
    <submittedName>
        <fullName evidence="5">S24 family peptidase</fullName>
    </submittedName>
</protein>
<dbReference type="Pfam" id="PF00717">
    <property type="entry name" value="Peptidase_S24"/>
    <property type="match status" value="1"/>
</dbReference>
<dbReference type="SUPFAM" id="SSF51306">
    <property type="entry name" value="LexA/Signal peptidase"/>
    <property type="match status" value="1"/>
</dbReference>
<keyword evidence="1" id="KW-0805">Transcription regulation</keyword>
<dbReference type="Pfam" id="PF13443">
    <property type="entry name" value="HTH_26"/>
    <property type="match status" value="1"/>
</dbReference>
<evidence type="ECO:0000259" key="4">
    <source>
        <dbReference type="PROSITE" id="PS50943"/>
    </source>
</evidence>
<keyword evidence="3" id="KW-0804">Transcription</keyword>
<dbReference type="EMBL" id="JANURM010000041">
    <property type="protein sequence ID" value="MDL0090046.1"/>
    <property type="molecule type" value="Genomic_DNA"/>
</dbReference>
<evidence type="ECO:0000256" key="1">
    <source>
        <dbReference type="ARBA" id="ARBA00023015"/>
    </source>
</evidence>
<dbReference type="Proteomes" id="UP001173801">
    <property type="component" value="Unassembled WGS sequence"/>
</dbReference>
<evidence type="ECO:0000256" key="2">
    <source>
        <dbReference type="ARBA" id="ARBA00023125"/>
    </source>
</evidence>
<organism evidence="5 6">
    <name type="scientific">Campylobacter gastrosuis</name>
    <dbReference type="NCBI Taxonomy" id="2974576"/>
    <lineage>
        <taxon>Bacteria</taxon>
        <taxon>Pseudomonadati</taxon>
        <taxon>Campylobacterota</taxon>
        <taxon>Epsilonproteobacteria</taxon>
        <taxon>Campylobacterales</taxon>
        <taxon>Campylobacteraceae</taxon>
        <taxon>Campylobacter</taxon>
    </lineage>
</organism>
<gene>
    <name evidence="5" type="ORF">NYG85_11840</name>
</gene>
<dbReference type="RefSeq" id="WP_284938857.1">
    <property type="nucleotide sequence ID" value="NZ_JANURM010000041.1"/>
</dbReference>
<dbReference type="CDD" id="cd06529">
    <property type="entry name" value="S24_LexA-like"/>
    <property type="match status" value="1"/>
</dbReference>
<dbReference type="PANTHER" id="PTHR40661:SF3">
    <property type="entry name" value="FELS-1 PROPHAGE TRANSCRIPTIONAL REGULATOR"/>
    <property type="match status" value="1"/>
</dbReference>
<proteinExistence type="predicted"/>
<dbReference type="InterPro" id="IPR036286">
    <property type="entry name" value="LexA/Signal_pep-like_sf"/>
</dbReference>
<accession>A0ABT7HSZ6</accession>
<keyword evidence="2" id="KW-0238">DNA-binding</keyword>
<reference evidence="5" key="2">
    <citation type="journal article" date="2023" name="Microorganisms">
        <title>Isolation and Genomic Characteristics of Cat-Borne Campylobacter felis sp. nov. and Sheep-Borne Campylobacter ovis sp. nov.</title>
        <authorList>
            <person name="Wang H."/>
            <person name="Li Y."/>
            <person name="Gu Y."/>
            <person name="Zhou G."/>
            <person name="Chen X."/>
            <person name="Zhang X."/>
            <person name="Shao Z."/>
            <person name="Zhang J."/>
            <person name="Zhang M."/>
        </authorList>
    </citation>
    <scope>NUCLEOTIDE SEQUENCE</scope>
    <source>
        <strain evidence="5">PS10</strain>
    </source>
</reference>
<dbReference type="PROSITE" id="PS50943">
    <property type="entry name" value="HTH_CROC1"/>
    <property type="match status" value="1"/>
</dbReference>
<dbReference type="InterPro" id="IPR001387">
    <property type="entry name" value="Cro/C1-type_HTH"/>
</dbReference>
<feature type="domain" description="HTH cro/C1-type" evidence="4">
    <location>
        <begin position="46"/>
        <end position="71"/>
    </location>
</feature>
<keyword evidence="6" id="KW-1185">Reference proteome</keyword>
<dbReference type="InterPro" id="IPR039418">
    <property type="entry name" value="LexA-like"/>
</dbReference>
<name>A0ABT7HSZ6_9BACT</name>
<evidence type="ECO:0000313" key="6">
    <source>
        <dbReference type="Proteomes" id="UP001173801"/>
    </source>
</evidence>
<dbReference type="PANTHER" id="PTHR40661">
    <property type="match status" value="1"/>
</dbReference>
<reference evidence="5" key="1">
    <citation type="submission" date="2022-08" db="EMBL/GenBank/DDBJ databases">
        <authorList>
            <person name="Wang H."/>
        </authorList>
    </citation>
    <scope>NUCLEOTIDE SEQUENCE</scope>
    <source>
        <strain evidence="5">PS10</strain>
    </source>
</reference>
<evidence type="ECO:0000256" key="3">
    <source>
        <dbReference type="ARBA" id="ARBA00023163"/>
    </source>
</evidence>